<reference evidence="9" key="3">
    <citation type="submission" date="2025-09" db="UniProtKB">
        <authorList>
            <consortium name="Ensembl"/>
        </authorList>
    </citation>
    <scope>IDENTIFICATION</scope>
</reference>
<dbReference type="GO" id="GO:0005769">
    <property type="term" value="C:early endosome"/>
    <property type="evidence" value="ECO:0007669"/>
    <property type="project" value="TreeGrafter"/>
</dbReference>
<dbReference type="Ensembl" id="ENSSFAT00005024680.1">
    <property type="protein sequence ID" value="ENSSFAP00005023716.1"/>
    <property type="gene ID" value="ENSSFAG00005012224.1"/>
</dbReference>
<keyword evidence="10" id="KW-1185">Reference proteome</keyword>
<dbReference type="OMA" id="CENMEDC"/>
<dbReference type="InterPro" id="IPR037962">
    <property type="entry name" value="Neuralized"/>
</dbReference>
<evidence type="ECO:0000313" key="10">
    <source>
        <dbReference type="Proteomes" id="UP000472267"/>
    </source>
</evidence>
<organism evidence="9 10">
    <name type="scientific">Salarias fasciatus</name>
    <name type="common">Jewelled blenny</name>
    <name type="synonym">Blennius fasciatus</name>
    <dbReference type="NCBI Taxonomy" id="181472"/>
    <lineage>
        <taxon>Eukaryota</taxon>
        <taxon>Metazoa</taxon>
        <taxon>Chordata</taxon>
        <taxon>Craniata</taxon>
        <taxon>Vertebrata</taxon>
        <taxon>Euteleostomi</taxon>
        <taxon>Actinopterygii</taxon>
        <taxon>Neopterygii</taxon>
        <taxon>Teleostei</taxon>
        <taxon>Neoteleostei</taxon>
        <taxon>Acanthomorphata</taxon>
        <taxon>Ovalentaria</taxon>
        <taxon>Blenniimorphae</taxon>
        <taxon>Blenniiformes</taxon>
        <taxon>Blennioidei</taxon>
        <taxon>Blenniidae</taxon>
        <taxon>Salariinae</taxon>
        <taxon>Salarias</taxon>
    </lineage>
</organism>
<feature type="compositionally biased region" description="Polar residues" evidence="6">
    <location>
        <begin position="290"/>
        <end position="307"/>
    </location>
</feature>
<dbReference type="PANTHER" id="PTHR12429:SF36">
    <property type="entry name" value="E3 UBIQUITIN-PROTEIN LIGASE NEURL3"/>
    <property type="match status" value="1"/>
</dbReference>
<dbReference type="Pfam" id="PF07177">
    <property type="entry name" value="Neuralized"/>
    <property type="match status" value="1"/>
</dbReference>
<feature type="region of interest" description="Disordered" evidence="6">
    <location>
        <begin position="285"/>
        <end position="307"/>
    </location>
</feature>
<dbReference type="PANTHER" id="PTHR12429">
    <property type="entry name" value="NEURALIZED"/>
    <property type="match status" value="1"/>
</dbReference>
<evidence type="ECO:0000259" key="8">
    <source>
        <dbReference type="PROSITE" id="PS51065"/>
    </source>
</evidence>
<accession>A0A672GYI0</accession>
<feature type="domain" description="NHR" evidence="8">
    <location>
        <begin position="32"/>
        <end position="187"/>
    </location>
</feature>
<keyword evidence="2" id="KW-0677">Repeat</keyword>
<dbReference type="AlphaFoldDB" id="A0A672GYI0"/>
<name>A0A672GYI0_SALFA</name>
<dbReference type="InterPro" id="IPR001841">
    <property type="entry name" value="Znf_RING"/>
</dbReference>
<dbReference type="InParanoid" id="A0A672GYI0"/>
<dbReference type="SUPFAM" id="SSF57850">
    <property type="entry name" value="RING/U-box"/>
    <property type="match status" value="1"/>
</dbReference>
<dbReference type="SMART" id="SM00184">
    <property type="entry name" value="RING"/>
    <property type="match status" value="1"/>
</dbReference>
<evidence type="ECO:0000313" key="9">
    <source>
        <dbReference type="Ensembl" id="ENSSFAP00005023716.1"/>
    </source>
</evidence>
<reference evidence="9" key="1">
    <citation type="submission" date="2019-06" db="EMBL/GenBank/DDBJ databases">
        <authorList>
            <consortium name="Wellcome Sanger Institute Data Sharing"/>
        </authorList>
    </citation>
    <scope>NUCLEOTIDE SEQUENCE [LARGE SCALE GENOMIC DNA]</scope>
</reference>
<dbReference type="SMART" id="SM00588">
    <property type="entry name" value="NEUZ"/>
    <property type="match status" value="1"/>
</dbReference>
<dbReference type="InterPro" id="IPR006573">
    <property type="entry name" value="NHR_dom"/>
</dbReference>
<evidence type="ECO:0000256" key="1">
    <source>
        <dbReference type="ARBA" id="ARBA00022723"/>
    </source>
</evidence>
<dbReference type="Gene3D" id="2.60.120.920">
    <property type="match status" value="1"/>
</dbReference>
<dbReference type="GO" id="GO:0061630">
    <property type="term" value="F:ubiquitin protein ligase activity"/>
    <property type="evidence" value="ECO:0007669"/>
    <property type="project" value="TreeGrafter"/>
</dbReference>
<dbReference type="InterPro" id="IPR043136">
    <property type="entry name" value="B30.2/SPRY_sf"/>
</dbReference>
<evidence type="ECO:0000256" key="3">
    <source>
        <dbReference type="ARBA" id="ARBA00022771"/>
    </source>
</evidence>
<evidence type="ECO:0000256" key="2">
    <source>
        <dbReference type="ARBA" id="ARBA00022737"/>
    </source>
</evidence>
<keyword evidence="4" id="KW-0862">Zinc</keyword>
<dbReference type="Proteomes" id="UP000472267">
    <property type="component" value="Chromosome 12"/>
</dbReference>
<evidence type="ECO:0000259" key="7">
    <source>
        <dbReference type="PROSITE" id="PS50089"/>
    </source>
</evidence>
<dbReference type="PROSITE" id="PS50089">
    <property type="entry name" value="ZF_RING_2"/>
    <property type="match status" value="1"/>
</dbReference>
<feature type="domain" description="RING-type" evidence="7">
    <location>
        <begin position="237"/>
        <end position="275"/>
    </location>
</feature>
<protein>
    <recommendedName>
        <fullName evidence="11">RING-type domain-containing protein</fullName>
    </recommendedName>
</protein>
<dbReference type="InterPro" id="IPR013083">
    <property type="entry name" value="Znf_RING/FYVE/PHD"/>
</dbReference>
<dbReference type="GO" id="GO:0008270">
    <property type="term" value="F:zinc ion binding"/>
    <property type="evidence" value="ECO:0007669"/>
    <property type="project" value="UniProtKB-KW"/>
</dbReference>
<keyword evidence="3 5" id="KW-0863">Zinc-finger</keyword>
<evidence type="ECO:0000256" key="4">
    <source>
        <dbReference type="ARBA" id="ARBA00022833"/>
    </source>
</evidence>
<keyword evidence="1" id="KW-0479">Metal-binding</keyword>
<dbReference type="Gene3D" id="3.30.40.10">
    <property type="entry name" value="Zinc/RING finger domain, C3HC4 (zinc finger)"/>
    <property type="match status" value="1"/>
</dbReference>
<dbReference type="Pfam" id="PF13920">
    <property type="entry name" value="zf-C3HC4_3"/>
    <property type="match status" value="1"/>
</dbReference>
<dbReference type="FunFam" id="2.60.120.920:FF:000005">
    <property type="entry name" value="Putative E3 ubiquitin-protein ligase NEURL1B"/>
    <property type="match status" value="1"/>
</dbReference>
<evidence type="ECO:0000256" key="5">
    <source>
        <dbReference type="PROSITE-ProRule" id="PRU00175"/>
    </source>
</evidence>
<dbReference type="PROSITE" id="PS51065">
    <property type="entry name" value="NHR"/>
    <property type="match status" value="1"/>
</dbReference>
<evidence type="ECO:0008006" key="11">
    <source>
        <dbReference type="Google" id="ProtNLM"/>
    </source>
</evidence>
<reference evidence="9" key="2">
    <citation type="submission" date="2025-08" db="UniProtKB">
        <authorList>
            <consortium name="Ensembl"/>
        </authorList>
    </citation>
    <scope>IDENTIFICATION</scope>
</reference>
<evidence type="ECO:0000256" key="6">
    <source>
        <dbReference type="SAM" id="MobiDB-lite"/>
    </source>
</evidence>
<dbReference type="GO" id="GO:0070086">
    <property type="term" value="P:ubiquitin-dependent endocytosis"/>
    <property type="evidence" value="ECO:0007669"/>
    <property type="project" value="TreeGrafter"/>
</dbReference>
<proteinExistence type="predicted"/>
<sequence>MIVYYFECWIRISSSSVTSQVRHRCGWCCLGPLTFHVQAVGDKVCLSHGHRRAERSKHTNRNGLVFSSRTVRLRERLRVRVEKDVLIWEGSLRVGFTNVSPSGRTLPLPNYAIPDLTGTPGHWAAAIPESFCPAGSELDFWVSAGGSIYVSNCGTKQKLLTGVDLSRSLWAMIDIYGQAYSISLLGSKKKGLICRRSCPAPEPLLSDSDEDTALRLMENCEGKLESLLLIQSSLNHCVVCMMEAARVTLPCGHRCLCWKCSTKVSQQFGTCPLCRQEISPPQAEEESFCPSLSSKTPDRNPQMTVSH</sequence>